<keyword evidence="9" id="KW-0732">Signal</keyword>
<comment type="caution">
    <text evidence="8">Lacks conserved residue(s) required for the propagation of feature annotation.</text>
</comment>
<evidence type="ECO:0000256" key="4">
    <source>
        <dbReference type="ARBA" id="ARBA00022692"/>
    </source>
</evidence>
<evidence type="ECO:0000256" key="9">
    <source>
        <dbReference type="SAM" id="SignalP"/>
    </source>
</evidence>
<keyword evidence="7 8" id="KW-0472">Membrane</keyword>
<comment type="similarity">
    <text evidence="2 8">Belongs to the ZIP transporter (TC 2.A.5) family.</text>
</comment>
<organism evidence="10 11">
    <name type="scientific">Daucus carota subsp. sativus</name>
    <name type="common">Carrot</name>
    <dbReference type="NCBI Taxonomy" id="79200"/>
    <lineage>
        <taxon>Eukaryota</taxon>
        <taxon>Viridiplantae</taxon>
        <taxon>Streptophyta</taxon>
        <taxon>Embryophyta</taxon>
        <taxon>Tracheophyta</taxon>
        <taxon>Spermatophyta</taxon>
        <taxon>Magnoliopsida</taxon>
        <taxon>eudicotyledons</taxon>
        <taxon>Gunneridae</taxon>
        <taxon>Pentapetalae</taxon>
        <taxon>asterids</taxon>
        <taxon>campanulids</taxon>
        <taxon>Apiales</taxon>
        <taxon>Apiaceae</taxon>
        <taxon>Apioideae</taxon>
        <taxon>Scandiceae</taxon>
        <taxon>Daucinae</taxon>
        <taxon>Daucus</taxon>
        <taxon>Daucus sect. Daucus</taxon>
    </lineage>
</organism>
<dbReference type="Pfam" id="PF02535">
    <property type="entry name" value="Zip"/>
    <property type="match status" value="1"/>
</dbReference>
<dbReference type="NCBIfam" id="TIGR00820">
    <property type="entry name" value="zip"/>
    <property type="match status" value="1"/>
</dbReference>
<feature type="transmembrane region" description="Helical" evidence="8">
    <location>
        <begin position="253"/>
        <end position="275"/>
    </location>
</feature>
<dbReference type="EMBL" id="CP093343">
    <property type="protein sequence ID" value="WOG84843.1"/>
    <property type="molecule type" value="Genomic_DNA"/>
</dbReference>
<feature type="transmembrane region" description="Helical" evidence="8">
    <location>
        <begin position="281"/>
        <end position="302"/>
    </location>
</feature>
<reference evidence="10" key="2">
    <citation type="submission" date="2022-03" db="EMBL/GenBank/DDBJ databases">
        <title>Draft title - Genomic analysis of global carrot germplasm unveils the trajectory of domestication and the origin of high carotenoid orange carrot.</title>
        <authorList>
            <person name="Iorizzo M."/>
            <person name="Ellison S."/>
            <person name="Senalik D."/>
            <person name="Macko-Podgorni A."/>
            <person name="Grzebelus D."/>
            <person name="Bostan H."/>
            <person name="Rolling W."/>
            <person name="Curaba J."/>
            <person name="Simon P."/>
        </authorList>
    </citation>
    <scope>NUCLEOTIDE SEQUENCE</scope>
    <source>
        <tissue evidence="10">Leaf</tissue>
    </source>
</reference>
<dbReference type="KEGG" id="dcr:108196961"/>
<proteinExistence type="inferred from homology"/>
<feature type="transmembrane region" description="Helical" evidence="8">
    <location>
        <begin position="47"/>
        <end position="70"/>
    </location>
</feature>
<evidence type="ECO:0000256" key="8">
    <source>
        <dbReference type="RuleBase" id="RU362088"/>
    </source>
</evidence>
<feature type="signal peptide" evidence="9">
    <location>
        <begin position="1"/>
        <end position="25"/>
    </location>
</feature>
<comment type="subcellular location">
    <subcellularLocation>
        <location evidence="1 8">Membrane</location>
        <topology evidence="1 8">Multi-pass membrane protein</topology>
    </subcellularLocation>
</comment>
<keyword evidence="5 8" id="KW-1133">Transmembrane helix</keyword>
<evidence type="ECO:0000256" key="7">
    <source>
        <dbReference type="ARBA" id="ARBA00023136"/>
    </source>
</evidence>
<keyword evidence="6 8" id="KW-0406">Ion transport</keyword>
<evidence type="ECO:0000256" key="6">
    <source>
        <dbReference type="ARBA" id="ARBA00023065"/>
    </source>
</evidence>
<feature type="transmembrane region" description="Helical" evidence="8">
    <location>
        <begin position="82"/>
        <end position="103"/>
    </location>
</feature>
<dbReference type="AlphaFoldDB" id="A0AAF0WAN9"/>
<protein>
    <submittedName>
        <fullName evidence="10">Uncharacterized protein</fullName>
    </submittedName>
</protein>
<gene>
    <name evidence="10" type="ORF">DCAR_0104028</name>
</gene>
<name>A0AAF0WAN9_DAUCS</name>
<feature type="chain" id="PRO_5042162799" evidence="9">
    <location>
        <begin position="26"/>
        <end position="343"/>
    </location>
</feature>
<evidence type="ECO:0000256" key="1">
    <source>
        <dbReference type="ARBA" id="ARBA00004141"/>
    </source>
</evidence>
<evidence type="ECO:0000313" key="11">
    <source>
        <dbReference type="Proteomes" id="UP000077755"/>
    </source>
</evidence>
<dbReference type="PANTHER" id="PTHR11040">
    <property type="entry name" value="ZINC/IRON TRANSPORTER"/>
    <property type="match status" value="1"/>
</dbReference>
<evidence type="ECO:0000256" key="3">
    <source>
        <dbReference type="ARBA" id="ARBA00022448"/>
    </source>
</evidence>
<dbReference type="PANTHER" id="PTHR11040:SF48">
    <property type="entry name" value="ZINC TRANSPORTER 10-RELATED"/>
    <property type="match status" value="1"/>
</dbReference>
<evidence type="ECO:0000313" key="10">
    <source>
        <dbReference type="EMBL" id="WOG84843.1"/>
    </source>
</evidence>
<keyword evidence="4 8" id="KW-0812">Transmembrane</keyword>
<keyword evidence="3 8" id="KW-0813">Transport</keyword>
<feature type="transmembrane region" description="Helical" evidence="8">
    <location>
        <begin position="189"/>
        <end position="209"/>
    </location>
</feature>
<dbReference type="InterPro" id="IPR003689">
    <property type="entry name" value="ZIP"/>
</dbReference>
<evidence type="ECO:0000256" key="5">
    <source>
        <dbReference type="ARBA" id="ARBA00022989"/>
    </source>
</evidence>
<feature type="transmembrane region" description="Helical" evidence="8">
    <location>
        <begin position="123"/>
        <end position="144"/>
    </location>
</feature>
<dbReference type="Proteomes" id="UP000077755">
    <property type="component" value="Chromosome 1"/>
</dbReference>
<dbReference type="InterPro" id="IPR004698">
    <property type="entry name" value="Zn/Fe_permease_fun/pln"/>
</dbReference>
<reference evidence="10" key="1">
    <citation type="journal article" date="2016" name="Nat. Genet.">
        <title>A high-quality carrot genome assembly provides new insights into carotenoid accumulation and asterid genome evolution.</title>
        <authorList>
            <person name="Iorizzo M."/>
            <person name="Ellison S."/>
            <person name="Senalik D."/>
            <person name="Zeng P."/>
            <person name="Satapoomin P."/>
            <person name="Huang J."/>
            <person name="Bowman M."/>
            <person name="Iovene M."/>
            <person name="Sanseverino W."/>
            <person name="Cavagnaro P."/>
            <person name="Yildiz M."/>
            <person name="Macko-Podgorni A."/>
            <person name="Moranska E."/>
            <person name="Grzebelus E."/>
            <person name="Grzebelus D."/>
            <person name="Ashrafi H."/>
            <person name="Zheng Z."/>
            <person name="Cheng S."/>
            <person name="Spooner D."/>
            <person name="Van Deynze A."/>
            <person name="Simon P."/>
        </authorList>
    </citation>
    <scope>NUCLEOTIDE SEQUENCE</scope>
    <source>
        <tissue evidence="10">Leaf</tissue>
    </source>
</reference>
<accession>A0AAF0WAN9</accession>
<keyword evidence="11" id="KW-1185">Reference proteome</keyword>
<feature type="transmembrane region" description="Helical" evidence="8">
    <location>
        <begin position="323"/>
        <end position="342"/>
    </location>
</feature>
<sequence length="343" mass="36746">MASALPQLILIFLIIISIFSSQVFSISMSECQVESSISCIDKNQALSLKIIAIFSILVTSVIGVTLPLLTRSIPAFSPERNLFVIVKAFAAGIILATGFMHVLPDSFDMLSSSCLAENPWHNFPFTGLVAMLSAVVTLMIDSMATSFYSAKSSADTKPEDQFASREMGTTAGHFHGHHHENSQLIRYRVIAMVLELGIVVHSVVIGISLGASNNTCTIKPLVAALCFHQMFEGIGLGGSILQAEYKTVKKTVMVFFFSVTNPFGIALGIALSKMYKENSPASLITVGLLNASSAGLLIYMALVDLLAADFMGPKLQGSIRLQIKAFTAVLLGAGAMSLLAKWT</sequence>
<evidence type="ECO:0000256" key="2">
    <source>
        <dbReference type="ARBA" id="ARBA00006939"/>
    </source>
</evidence>
<dbReference type="GO" id="GO:0005886">
    <property type="term" value="C:plasma membrane"/>
    <property type="evidence" value="ECO:0007669"/>
    <property type="project" value="TreeGrafter"/>
</dbReference>
<dbReference type="GO" id="GO:0005385">
    <property type="term" value="F:zinc ion transmembrane transporter activity"/>
    <property type="evidence" value="ECO:0007669"/>
    <property type="project" value="InterPro"/>
</dbReference>